<evidence type="ECO:0000313" key="1">
    <source>
        <dbReference type="EMBL" id="ADC65059.1"/>
    </source>
</evidence>
<dbReference type="eggNOG" id="arCOG10979">
    <property type="taxonomic scope" value="Archaea"/>
</dbReference>
<dbReference type="GeneID" id="8778398"/>
<reference evidence="1 2" key="2">
    <citation type="journal article" date="2011" name="Stand. Genomic Sci.">
        <title>Complete genome sequence of Ferroglobus placidus AEDII12DO.</title>
        <authorList>
            <person name="Anderson I."/>
            <person name="Risso C."/>
            <person name="Holmes D."/>
            <person name="Lucas S."/>
            <person name="Copeland A."/>
            <person name="Lapidus A."/>
            <person name="Cheng J.F."/>
            <person name="Bruce D."/>
            <person name="Goodwin L."/>
            <person name="Pitluck S."/>
            <person name="Saunders E."/>
            <person name="Brettin T."/>
            <person name="Detter J.C."/>
            <person name="Han C."/>
            <person name="Tapia R."/>
            <person name="Larimer F."/>
            <person name="Land M."/>
            <person name="Hauser L."/>
            <person name="Woyke T."/>
            <person name="Lovley D."/>
            <person name="Kyrpides N."/>
            <person name="Ivanova N."/>
        </authorList>
    </citation>
    <scope>NUCLEOTIDE SEQUENCE [LARGE SCALE GENOMIC DNA]</scope>
    <source>
        <strain evidence="2">DSM 10642 / AEDII12DO</strain>
    </source>
</reference>
<name>D3RX46_FERPA</name>
<dbReference type="HOGENOM" id="CLU_1173341_0_0_2"/>
<dbReference type="PaxDb" id="589924-Ferp_0891"/>
<gene>
    <name evidence="1" type="ordered locus">Ferp_0891</name>
</gene>
<dbReference type="EMBL" id="CP001899">
    <property type="protein sequence ID" value="ADC65059.1"/>
    <property type="molecule type" value="Genomic_DNA"/>
</dbReference>
<protein>
    <submittedName>
        <fullName evidence="1">Uncharacterized protein</fullName>
    </submittedName>
</protein>
<dbReference type="KEGG" id="fpl:Ferp_0891"/>
<dbReference type="Proteomes" id="UP000002613">
    <property type="component" value="Chromosome"/>
</dbReference>
<proteinExistence type="predicted"/>
<dbReference type="AlphaFoldDB" id="D3RX46"/>
<accession>D3RX46</accession>
<dbReference type="STRING" id="589924.Ferp_0891"/>
<sequence length="227" mass="26993">MWEKAINEEFVERCKNLKKTGNIFNPIFYIVFTRLVEVSSIINEVFLATPEDLEEMFKTRKDLLEIDLKTINETLRRAWKFEIERGVKYNFSDGIEDLMYVVYRMREIQSTIDEMIKSLVKEWKKSELVDIYFSLLVELLELEEKIQKEVEREIALENFVRLAKELGYNSDFLVKSYEILKSENKPINHVRLEEVGEKSKLSELLAQTDEEEKRFVLSALKVIFGKE</sequence>
<reference evidence="2" key="1">
    <citation type="submission" date="2010-02" db="EMBL/GenBank/DDBJ databases">
        <title>Complete sequence of Ferroglobus placidus DSM 10642.</title>
        <authorList>
            <consortium name="US DOE Joint Genome Institute"/>
            <person name="Lucas S."/>
            <person name="Copeland A."/>
            <person name="Lapidus A."/>
            <person name="Cheng J.-F."/>
            <person name="Bruce D."/>
            <person name="Goodwin L."/>
            <person name="Pitluck S."/>
            <person name="Saunders E."/>
            <person name="Brettin T."/>
            <person name="Detter J.C."/>
            <person name="Han C."/>
            <person name="Tapia R."/>
            <person name="Larimer F."/>
            <person name="Land M."/>
            <person name="Hauser L."/>
            <person name="Kyrpides N."/>
            <person name="Ivanova N."/>
            <person name="Holmes D."/>
            <person name="Lovley D."/>
            <person name="Kyrpides N."/>
            <person name="Anderson I.J."/>
            <person name="Woyke T."/>
        </authorList>
    </citation>
    <scope>NUCLEOTIDE SEQUENCE [LARGE SCALE GENOMIC DNA]</scope>
    <source>
        <strain evidence="2">DSM 10642 / AEDII12DO</strain>
    </source>
</reference>
<keyword evidence="2" id="KW-1185">Reference proteome</keyword>
<dbReference type="RefSeq" id="WP_012965402.1">
    <property type="nucleotide sequence ID" value="NC_013849.1"/>
</dbReference>
<evidence type="ECO:0000313" key="2">
    <source>
        <dbReference type="Proteomes" id="UP000002613"/>
    </source>
</evidence>
<dbReference type="OrthoDB" id="51633at2157"/>
<organism evidence="1 2">
    <name type="scientific">Ferroglobus placidus (strain DSM 10642 / AEDII12DO)</name>
    <dbReference type="NCBI Taxonomy" id="589924"/>
    <lineage>
        <taxon>Archaea</taxon>
        <taxon>Methanobacteriati</taxon>
        <taxon>Methanobacteriota</taxon>
        <taxon>Archaeoglobi</taxon>
        <taxon>Archaeoglobales</taxon>
        <taxon>Archaeoglobaceae</taxon>
        <taxon>Ferroglobus</taxon>
    </lineage>
</organism>